<keyword evidence="5" id="KW-1185">Reference proteome</keyword>
<dbReference type="HOGENOM" id="CLU_114240_0_0_1"/>
<dbReference type="AlphaFoldDB" id="S8FYD0"/>
<protein>
    <recommendedName>
        <fullName evidence="3">Phosphatidylinositol N-acetylglucosaminyltransferase subunit H conserved domain-containing protein</fullName>
    </recommendedName>
</protein>
<organism evidence="4 5">
    <name type="scientific">Fomitopsis schrenkii</name>
    <name type="common">Brown rot fungus</name>
    <dbReference type="NCBI Taxonomy" id="2126942"/>
    <lineage>
        <taxon>Eukaryota</taxon>
        <taxon>Fungi</taxon>
        <taxon>Dikarya</taxon>
        <taxon>Basidiomycota</taxon>
        <taxon>Agaricomycotina</taxon>
        <taxon>Agaricomycetes</taxon>
        <taxon>Polyporales</taxon>
        <taxon>Fomitopsis</taxon>
    </lineage>
</organism>
<reference evidence="4 5" key="1">
    <citation type="journal article" date="2012" name="Science">
        <title>The Paleozoic origin of enzymatic lignin decomposition reconstructed from 31 fungal genomes.</title>
        <authorList>
            <person name="Floudas D."/>
            <person name="Binder M."/>
            <person name="Riley R."/>
            <person name="Barry K."/>
            <person name="Blanchette R.A."/>
            <person name="Henrissat B."/>
            <person name="Martinez A.T."/>
            <person name="Otillar R."/>
            <person name="Spatafora J.W."/>
            <person name="Yadav J.S."/>
            <person name="Aerts A."/>
            <person name="Benoit I."/>
            <person name="Boyd A."/>
            <person name="Carlson A."/>
            <person name="Copeland A."/>
            <person name="Coutinho P.M."/>
            <person name="de Vries R.P."/>
            <person name="Ferreira P."/>
            <person name="Findley K."/>
            <person name="Foster B."/>
            <person name="Gaskell J."/>
            <person name="Glotzer D."/>
            <person name="Gorecki P."/>
            <person name="Heitman J."/>
            <person name="Hesse C."/>
            <person name="Hori C."/>
            <person name="Igarashi K."/>
            <person name="Jurgens J.A."/>
            <person name="Kallen N."/>
            <person name="Kersten P."/>
            <person name="Kohler A."/>
            <person name="Kuees U."/>
            <person name="Kumar T.K.A."/>
            <person name="Kuo A."/>
            <person name="LaButti K."/>
            <person name="Larrondo L.F."/>
            <person name="Lindquist E."/>
            <person name="Ling A."/>
            <person name="Lombard V."/>
            <person name="Lucas S."/>
            <person name="Lundell T."/>
            <person name="Martin R."/>
            <person name="McLaughlin D.J."/>
            <person name="Morgenstern I."/>
            <person name="Morin E."/>
            <person name="Murat C."/>
            <person name="Nagy L.G."/>
            <person name="Nolan M."/>
            <person name="Ohm R.A."/>
            <person name="Patyshakuliyeva A."/>
            <person name="Rokas A."/>
            <person name="Ruiz-Duenas F.J."/>
            <person name="Sabat G."/>
            <person name="Salamov A."/>
            <person name="Samejima M."/>
            <person name="Schmutz J."/>
            <person name="Slot J.C."/>
            <person name="St John F."/>
            <person name="Stenlid J."/>
            <person name="Sun H."/>
            <person name="Sun S."/>
            <person name="Syed K."/>
            <person name="Tsang A."/>
            <person name="Wiebenga A."/>
            <person name="Young D."/>
            <person name="Pisabarro A."/>
            <person name="Eastwood D.C."/>
            <person name="Martin F."/>
            <person name="Cullen D."/>
            <person name="Grigoriev I.V."/>
            <person name="Hibbett D.S."/>
        </authorList>
    </citation>
    <scope>NUCLEOTIDE SEQUENCE</scope>
    <source>
        <strain evidence="5">FP-58527</strain>
    </source>
</reference>
<feature type="domain" description="Phosphatidylinositol N-acetylglucosaminyltransferase subunit H conserved" evidence="3">
    <location>
        <begin position="92"/>
        <end position="160"/>
    </location>
</feature>
<accession>S8FYD0</accession>
<dbReference type="STRING" id="743788.S8FYD0"/>
<dbReference type="InParanoid" id="S8FYD0"/>
<dbReference type="PANTHER" id="PTHR15231:SF1">
    <property type="entry name" value="PHOSPHATIDYLINOSITOL N-ACETYLGLUCOSAMINYLTRANSFERASE SUBUNIT H"/>
    <property type="match status" value="1"/>
</dbReference>
<evidence type="ECO:0000259" key="3">
    <source>
        <dbReference type="Pfam" id="PF10181"/>
    </source>
</evidence>
<dbReference type="EMBL" id="KE504122">
    <property type="protein sequence ID" value="EPT06101.1"/>
    <property type="molecule type" value="Genomic_DNA"/>
</dbReference>
<evidence type="ECO:0000256" key="2">
    <source>
        <dbReference type="ARBA" id="ARBA00009610"/>
    </source>
</evidence>
<gene>
    <name evidence="4" type="ORF">FOMPIDRAFT_1110093</name>
</gene>
<dbReference type="eggNOG" id="KOG4551">
    <property type="taxonomic scope" value="Eukaryota"/>
</dbReference>
<dbReference type="InterPro" id="IPR019328">
    <property type="entry name" value="PIGH-H_dom"/>
</dbReference>
<comment type="pathway">
    <text evidence="1">Glycolipid biosynthesis; glycosylphosphatidylinositol-anchor biosynthesis.</text>
</comment>
<dbReference type="UniPathway" id="UPA00196"/>
<dbReference type="PANTHER" id="PTHR15231">
    <property type="entry name" value="PHOSPHATIDYLINOSITOL N-ACETYLGLUCOSAMINYLTRANSFERASE SUBUNIT H"/>
    <property type="match status" value="1"/>
</dbReference>
<dbReference type="Proteomes" id="UP000015241">
    <property type="component" value="Unassembled WGS sequence"/>
</dbReference>
<comment type="similarity">
    <text evidence="2">Belongs to the PIGH family.</text>
</comment>
<dbReference type="InterPro" id="IPR044215">
    <property type="entry name" value="PIG-H"/>
</dbReference>
<dbReference type="GO" id="GO:0006506">
    <property type="term" value="P:GPI anchor biosynthetic process"/>
    <property type="evidence" value="ECO:0007669"/>
    <property type="project" value="UniProtKB-UniPathway"/>
</dbReference>
<evidence type="ECO:0000313" key="4">
    <source>
        <dbReference type="EMBL" id="EPT06101.1"/>
    </source>
</evidence>
<dbReference type="Pfam" id="PF10181">
    <property type="entry name" value="PIG-H"/>
    <property type="match status" value="1"/>
</dbReference>
<dbReference type="GO" id="GO:0000506">
    <property type="term" value="C:glycosylphosphatidylinositol-N-acetylglucosaminyltransferase (GPI-GnT) complex"/>
    <property type="evidence" value="ECO:0007669"/>
    <property type="project" value="InterPro"/>
</dbReference>
<sequence length="198" mass="22384">MRSVTPLTDHPELKIIHSRAWSEFRVQHSRALGGNDPSVRKWLQCFWTDAVVCLCIAVIWPALIERPAGHVGLAVASLLYVYSRCTQVLWESVVVLPSLGLQLETQRGLPSVPLFTSRKFIPLTALRDFVINEGLHGWSVRYYLAAMQESPNGGITIDVPFENILPRFPVLLEVYHGVHELLFDINSTAYDTRKTCDE</sequence>
<evidence type="ECO:0000256" key="1">
    <source>
        <dbReference type="ARBA" id="ARBA00004687"/>
    </source>
</evidence>
<dbReference type="OrthoDB" id="6256716at2759"/>
<evidence type="ECO:0000313" key="5">
    <source>
        <dbReference type="Proteomes" id="UP000015241"/>
    </source>
</evidence>
<proteinExistence type="inferred from homology"/>
<name>S8FYD0_FOMSC</name>